<sequence length="378" mass="40261">MMRASLLVLAMAGSASTAAAQAPVDPHAGHVMKQPAKPVQASADPHAGHVMPAPHAAHVEPAPATSADPHAGHQAPPPNAPADPHAGHVMPAQSAAPADPHAGHTMPASQPAPVDPHAGHAMPPPSPARTGVDLPVGDAAPPPVIVDNLADQMFGSGPMQRARVTLENEHGGSRISKVQADLLEWAPDGERYGWEVEGWYGGDINRLAIKTEGEGASREGVEAAEVQLLYSRAVSRYTDVQVGLRYDLEPRSRTYATLAVDTMLPYWFEAEGAVFLSSKGDVLARVEGSYDLRLTQRLILQPRAELELAAQDIPESDIGSGLSTGEFGLRLRYEIRREFAPYIGVAYERAFGDTGRLARAHGEAVESTRFIVGLRAWF</sequence>
<dbReference type="Gene3D" id="2.40.128.130">
    <property type="entry name" value="Autotransporter beta-domain"/>
    <property type="match status" value="1"/>
</dbReference>
<evidence type="ECO:0000313" key="4">
    <source>
        <dbReference type="Proteomes" id="UP000639859"/>
    </source>
</evidence>
<keyword evidence="2" id="KW-0732">Signal</keyword>
<feature type="chain" id="PRO_5045951922" evidence="2">
    <location>
        <begin position="21"/>
        <end position="378"/>
    </location>
</feature>
<name>A0ABS0SZ58_9CAUL</name>
<evidence type="ECO:0000313" key="3">
    <source>
        <dbReference type="EMBL" id="MBI1684918.1"/>
    </source>
</evidence>
<dbReference type="Pfam" id="PF05275">
    <property type="entry name" value="CopB"/>
    <property type="match status" value="1"/>
</dbReference>
<feature type="compositionally biased region" description="Low complexity" evidence="1">
    <location>
        <begin position="48"/>
        <end position="64"/>
    </location>
</feature>
<dbReference type="InterPro" id="IPR036709">
    <property type="entry name" value="Autotransporte_beta_dom_sf"/>
</dbReference>
<protein>
    <submittedName>
        <fullName evidence="3">Copper resistance protein B</fullName>
    </submittedName>
</protein>
<evidence type="ECO:0000256" key="2">
    <source>
        <dbReference type="SAM" id="SignalP"/>
    </source>
</evidence>
<proteinExistence type="predicted"/>
<dbReference type="EMBL" id="JADWOX010000009">
    <property type="protein sequence ID" value="MBI1684918.1"/>
    <property type="molecule type" value="Genomic_DNA"/>
</dbReference>
<feature type="region of interest" description="Disordered" evidence="1">
    <location>
        <begin position="24"/>
        <end position="140"/>
    </location>
</feature>
<accession>A0ABS0SZ58</accession>
<reference evidence="3 4" key="1">
    <citation type="submission" date="2020-11" db="EMBL/GenBank/DDBJ databases">
        <title>genome sequence of strain KACC 18849.</title>
        <authorList>
            <person name="Gao J."/>
            <person name="Zhang X."/>
        </authorList>
    </citation>
    <scope>NUCLEOTIDE SEQUENCE [LARGE SCALE GENOMIC DNA]</scope>
    <source>
        <strain evidence="3 4">KACC 18849</strain>
    </source>
</reference>
<evidence type="ECO:0000256" key="1">
    <source>
        <dbReference type="SAM" id="MobiDB-lite"/>
    </source>
</evidence>
<dbReference type="InterPro" id="IPR007939">
    <property type="entry name" value="Cu-R_B_prcur"/>
</dbReference>
<dbReference type="Proteomes" id="UP000639859">
    <property type="component" value="Unassembled WGS sequence"/>
</dbReference>
<comment type="caution">
    <text evidence="3">The sequence shown here is derived from an EMBL/GenBank/DDBJ whole genome shotgun (WGS) entry which is preliminary data.</text>
</comment>
<feature type="signal peptide" evidence="2">
    <location>
        <begin position="1"/>
        <end position="20"/>
    </location>
</feature>
<dbReference type="SUPFAM" id="SSF103515">
    <property type="entry name" value="Autotransporter"/>
    <property type="match status" value="1"/>
</dbReference>
<organism evidence="3 4">
    <name type="scientific">Caulobacter hibisci</name>
    <dbReference type="NCBI Taxonomy" id="2035993"/>
    <lineage>
        <taxon>Bacteria</taxon>
        <taxon>Pseudomonadati</taxon>
        <taxon>Pseudomonadota</taxon>
        <taxon>Alphaproteobacteria</taxon>
        <taxon>Caulobacterales</taxon>
        <taxon>Caulobacteraceae</taxon>
        <taxon>Caulobacter</taxon>
    </lineage>
</organism>
<gene>
    <name evidence="3" type="ORF">I4Q42_14690</name>
</gene>
<keyword evidence="4" id="KW-1185">Reference proteome</keyword>